<evidence type="ECO:0000313" key="3">
    <source>
        <dbReference type="Proteomes" id="UP000799291"/>
    </source>
</evidence>
<dbReference type="EMBL" id="MU005606">
    <property type="protein sequence ID" value="KAF2679137.1"/>
    <property type="molecule type" value="Genomic_DNA"/>
</dbReference>
<name>A0A6G1ILM4_9PLEO</name>
<dbReference type="Pfam" id="PF00651">
    <property type="entry name" value="BTB"/>
    <property type="match status" value="1"/>
</dbReference>
<dbReference type="OrthoDB" id="1022638at2759"/>
<keyword evidence="3" id="KW-1185">Reference proteome</keyword>
<dbReference type="AlphaFoldDB" id="A0A6G1ILM4"/>
<accession>A0A6G1ILM4</accession>
<dbReference type="SMART" id="SM00225">
    <property type="entry name" value="BTB"/>
    <property type="match status" value="1"/>
</dbReference>
<dbReference type="PANTHER" id="PTHR47843:SF2">
    <property type="entry name" value="BTB DOMAIN-CONTAINING PROTEIN"/>
    <property type="match status" value="1"/>
</dbReference>
<dbReference type="PANTHER" id="PTHR47843">
    <property type="entry name" value="BTB DOMAIN-CONTAINING PROTEIN-RELATED"/>
    <property type="match status" value="1"/>
</dbReference>
<evidence type="ECO:0000313" key="2">
    <source>
        <dbReference type="EMBL" id="KAF2679137.1"/>
    </source>
</evidence>
<feature type="non-terminal residue" evidence="2">
    <location>
        <position position="1"/>
    </location>
</feature>
<dbReference type="Gene3D" id="3.30.710.10">
    <property type="entry name" value="Potassium Channel Kv1.1, Chain A"/>
    <property type="match status" value="1"/>
</dbReference>
<dbReference type="InterPro" id="IPR011333">
    <property type="entry name" value="SKP1/BTB/POZ_sf"/>
</dbReference>
<gene>
    <name evidence="2" type="ORF">K458DRAFT_258564</name>
</gene>
<dbReference type="Proteomes" id="UP000799291">
    <property type="component" value="Unassembled WGS sequence"/>
</dbReference>
<dbReference type="SUPFAM" id="SSF54695">
    <property type="entry name" value="POZ domain"/>
    <property type="match status" value="1"/>
</dbReference>
<proteinExistence type="predicted"/>
<sequence>SLISRSLFDNEVVKVQVGQEDASKIFTVHKTLLTSQSKYFKNVFKEEWKLEDHRTAGLPDPDEDPEIFELYLQVLYTGKVPVREHIKALCRSAATAEWTKIVRLYVLCEMVFDVTAKNAVVSAAFDAATTLREHGKRVLPSSSHIRIVYKNTAGRNIMRKFLVDFYV</sequence>
<feature type="non-terminal residue" evidence="2">
    <location>
        <position position="167"/>
    </location>
</feature>
<evidence type="ECO:0000259" key="1">
    <source>
        <dbReference type="PROSITE" id="PS50097"/>
    </source>
</evidence>
<organism evidence="2 3">
    <name type="scientific">Lentithecium fluviatile CBS 122367</name>
    <dbReference type="NCBI Taxonomy" id="1168545"/>
    <lineage>
        <taxon>Eukaryota</taxon>
        <taxon>Fungi</taxon>
        <taxon>Dikarya</taxon>
        <taxon>Ascomycota</taxon>
        <taxon>Pezizomycotina</taxon>
        <taxon>Dothideomycetes</taxon>
        <taxon>Pleosporomycetidae</taxon>
        <taxon>Pleosporales</taxon>
        <taxon>Massarineae</taxon>
        <taxon>Lentitheciaceae</taxon>
        <taxon>Lentithecium</taxon>
    </lineage>
</organism>
<protein>
    <recommendedName>
        <fullName evidence="1">BTB domain-containing protein</fullName>
    </recommendedName>
</protein>
<dbReference type="InterPro" id="IPR000210">
    <property type="entry name" value="BTB/POZ_dom"/>
</dbReference>
<reference evidence="2" key="1">
    <citation type="journal article" date="2020" name="Stud. Mycol.">
        <title>101 Dothideomycetes genomes: a test case for predicting lifestyles and emergence of pathogens.</title>
        <authorList>
            <person name="Haridas S."/>
            <person name="Albert R."/>
            <person name="Binder M."/>
            <person name="Bloem J."/>
            <person name="Labutti K."/>
            <person name="Salamov A."/>
            <person name="Andreopoulos B."/>
            <person name="Baker S."/>
            <person name="Barry K."/>
            <person name="Bills G."/>
            <person name="Bluhm B."/>
            <person name="Cannon C."/>
            <person name="Castanera R."/>
            <person name="Culley D."/>
            <person name="Daum C."/>
            <person name="Ezra D."/>
            <person name="Gonzalez J."/>
            <person name="Henrissat B."/>
            <person name="Kuo A."/>
            <person name="Liang C."/>
            <person name="Lipzen A."/>
            <person name="Lutzoni F."/>
            <person name="Magnuson J."/>
            <person name="Mondo S."/>
            <person name="Nolan M."/>
            <person name="Ohm R."/>
            <person name="Pangilinan J."/>
            <person name="Park H.-J."/>
            <person name="Ramirez L."/>
            <person name="Alfaro M."/>
            <person name="Sun H."/>
            <person name="Tritt A."/>
            <person name="Yoshinaga Y."/>
            <person name="Zwiers L.-H."/>
            <person name="Turgeon B."/>
            <person name="Goodwin S."/>
            <person name="Spatafora J."/>
            <person name="Crous P."/>
            <person name="Grigoriev I."/>
        </authorList>
    </citation>
    <scope>NUCLEOTIDE SEQUENCE</scope>
    <source>
        <strain evidence="2">CBS 122367</strain>
    </source>
</reference>
<dbReference type="PROSITE" id="PS50097">
    <property type="entry name" value="BTB"/>
    <property type="match status" value="1"/>
</dbReference>
<feature type="domain" description="BTB" evidence="1">
    <location>
        <begin position="11"/>
        <end position="84"/>
    </location>
</feature>